<dbReference type="OrthoDB" id="25129at2759"/>
<dbReference type="UniPathway" id="UPA00988"/>
<comment type="similarity">
    <text evidence="3">Belongs to the CTU2/NCS2 family.</text>
</comment>
<dbReference type="AlphaFoldDB" id="A0A8I6SCY9"/>
<dbReference type="Gene3D" id="3.40.50.620">
    <property type="entry name" value="HUPs"/>
    <property type="match status" value="1"/>
</dbReference>
<keyword evidence="2 3" id="KW-0819">tRNA processing</keyword>
<dbReference type="OMA" id="KQRKQMM"/>
<sequence>MCSRDSCSDESTKPNEKINLVGASCRKCTTVKASVVLQGKFPYCRQCFLAYFSHKFNAVLGKSKIMKSGDKILLAFSGSPSSICLLDLVQNYIDERRRKKISTSAVLLYIEEAFLFDKTPEERSELLNEIYNALLLYDFKTFYASYDSFFDEEIMLYKSPSSLLDSTDNSRMSKLLEDCTTDTAKIDLLVKAKNDVLVKAARWLQCNKIFLADTSDHIAVNVISNVSLGRGSQLVSDIGFCDDRFGDILFIRPLQDCSKKEVAYFNVFNDLRSITIPSFGTKDDKFSSIQKLTETFVNQLKTSFPSTVPTVVSTGNKLTASENGDNICRLCHAKVESNTNELSAQHATTVSGQISNLGPNAFESSTFEPLEEQSISDKNGCCGSPENNVSQDQLSEYLCYGCRLILKDSKSTENWPSIIKTNSESQIKEMEDEIKKFLID</sequence>
<protein>
    <recommendedName>
        <fullName evidence="3">Cytoplasmic tRNA 2-thiolation protein 2</fullName>
    </recommendedName>
</protein>
<accession>A0A8I6SCY9</accession>
<dbReference type="Pfam" id="PF10288">
    <property type="entry name" value="CTU2"/>
    <property type="match status" value="1"/>
</dbReference>
<dbReference type="GO" id="GO:0016783">
    <property type="term" value="F:sulfurtransferase activity"/>
    <property type="evidence" value="ECO:0007669"/>
    <property type="project" value="TreeGrafter"/>
</dbReference>
<evidence type="ECO:0000256" key="2">
    <source>
        <dbReference type="ARBA" id="ARBA00022694"/>
    </source>
</evidence>
<dbReference type="GO" id="GO:0016779">
    <property type="term" value="F:nucleotidyltransferase activity"/>
    <property type="evidence" value="ECO:0007669"/>
    <property type="project" value="UniProtKB-UniRule"/>
</dbReference>
<dbReference type="InterPro" id="IPR019407">
    <property type="entry name" value="CTU2"/>
</dbReference>
<comment type="pathway">
    <text evidence="3">tRNA modification; 5-methoxycarbonylmethyl-2-thiouridine-tRNA biosynthesis.</text>
</comment>
<comment type="function">
    <text evidence="3">Plays a central role in 2-thiolation of mcm(5)S(2)U at tRNA wobble positions of tRNA(Lys), tRNA(Glu) and tRNA(Gln). May act by forming a heterodimer with NCS6/CTU1 that ligates sulfur from thiocarboxylated URM1 onto the uridine of tRNAs at wobble position.</text>
</comment>
<dbReference type="GO" id="GO:0005829">
    <property type="term" value="C:cytosol"/>
    <property type="evidence" value="ECO:0007669"/>
    <property type="project" value="TreeGrafter"/>
</dbReference>
<dbReference type="GO" id="GO:0032447">
    <property type="term" value="P:protein urmylation"/>
    <property type="evidence" value="ECO:0007669"/>
    <property type="project" value="UniProtKB-UniRule"/>
</dbReference>
<dbReference type="InterPro" id="IPR014729">
    <property type="entry name" value="Rossmann-like_a/b/a_fold"/>
</dbReference>
<evidence type="ECO:0000313" key="4">
    <source>
        <dbReference type="EnsemblMetazoa" id="XP_014261572.1"/>
    </source>
</evidence>
<evidence type="ECO:0000256" key="3">
    <source>
        <dbReference type="HAMAP-Rule" id="MF_03054"/>
    </source>
</evidence>
<name>A0A8I6SCY9_CIMLE</name>
<dbReference type="SUPFAM" id="SSF52402">
    <property type="entry name" value="Adenine nucleotide alpha hydrolases-like"/>
    <property type="match status" value="1"/>
</dbReference>
<dbReference type="GO" id="GO:0000049">
    <property type="term" value="F:tRNA binding"/>
    <property type="evidence" value="ECO:0007669"/>
    <property type="project" value="InterPro"/>
</dbReference>
<dbReference type="PANTHER" id="PTHR20882:SF14">
    <property type="entry name" value="CYTOPLASMIC TRNA 2-THIOLATION PROTEIN 2"/>
    <property type="match status" value="1"/>
</dbReference>
<comment type="subcellular location">
    <subcellularLocation>
        <location evidence="3">Cytoplasm</location>
    </subcellularLocation>
</comment>
<dbReference type="Proteomes" id="UP000494040">
    <property type="component" value="Unassembled WGS sequence"/>
</dbReference>
<organism evidence="4 5">
    <name type="scientific">Cimex lectularius</name>
    <name type="common">Bed bug</name>
    <name type="synonym">Acanthia lectularia</name>
    <dbReference type="NCBI Taxonomy" id="79782"/>
    <lineage>
        <taxon>Eukaryota</taxon>
        <taxon>Metazoa</taxon>
        <taxon>Ecdysozoa</taxon>
        <taxon>Arthropoda</taxon>
        <taxon>Hexapoda</taxon>
        <taxon>Insecta</taxon>
        <taxon>Pterygota</taxon>
        <taxon>Neoptera</taxon>
        <taxon>Paraneoptera</taxon>
        <taxon>Hemiptera</taxon>
        <taxon>Heteroptera</taxon>
        <taxon>Panheteroptera</taxon>
        <taxon>Cimicomorpha</taxon>
        <taxon>Cimicidae</taxon>
        <taxon>Cimex</taxon>
    </lineage>
</organism>
<dbReference type="HAMAP" id="MF_03054">
    <property type="entry name" value="CTU2"/>
    <property type="match status" value="1"/>
</dbReference>
<dbReference type="KEGG" id="clec:106673803"/>
<dbReference type="PANTHER" id="PTHR20882">
    <property type="entry name" value="CYTOPLASMIC TRNA 2-THIOLATION PROTEIN 2"/>
    <property type="match status" value="1"/>
</dbReference>
<dbReference type="GO" id="GO:0002143">
    <property type="term" value="P:tRNA wobble position uridine thiolation"/>
    <property type="evidence" value="ECO:0007669"/>
    <property type="project" value="TreeGrafter"/>
</dbReference>
<evidence type="ECO:0000313" key="5">
    <source>
        <dbReference type="Proteomes" id="UP000494040"/>
    </source>
</evidence>
<evidence type="ECO:0000256" key="1">
    <source>
        <dbReference type="ARBA" id="ARBA00022490"/>
    </source>
</evidence>
<keyword evidence="5" id="KW-1185">Reference proteome</keyword>
<reference evidence="4" key="1">
    <citation type="submission" date="2022-01" db="UniProtKB">
        <authorList>
            <consortium name="EnsemblMetazoa"/>
        </authorList>
    </citation>
    <scope>IDENTIFICATION</scope>
</reference>
<keyword evidence="1 3" id="KW-0963">Cytoplasm</keyword>
<dbReference type="EnsemblMetazoa" id="XM_014406086.2">
    <property type="protein sequence ID" value="XP_014261572.1"/>
    <property type="gene ID" value="LOC106673803"/>
</dbReference>
<proteinExistence type="inferred from homology"/>
<gene>
    <name evidence="4" type="primary">106673803</name>
</gene>